<dbReference type="GO" id="GO:0006419">
    <property type="term" value="P:alanyl-tRNA aminoacylation"/>
    <property type="evidence" value="ECO:0007669"/>
    <property type="project" value="InterPro"/>
</dbReference>
<protein>
    <submittedName>
        <fullName evidence="5">Alanyl-tRNA editing protein AlaX-L</fullName>
    </submittedName>
</protein>
<dbReference type="SMART" id="SM00863">
    <property type="entry name" value="tRNA_SAD"/>
    <property type="match status" value="1"/>
</dbReference>
<evidence type="ECO:0000256" key="2">
    <source>
        <dbReference type="ARBA" id="ARBA00004496"/>
    </source>
</evidence>
<dbReference type="PANTHER" id="PTHR43462:SF2">
    <property type="entry name" value="THREONYL AND ALANYL TRNA SYNTHETASE SECOND ADDITIONAL DOMAIN-CONTAINING PROTEIN"/>
    <property type="match status" value="1"/>
</dbReference>
<accession>A0A0L0NDP3</accession>
<evidence type="ECO:0000259" key="4">
    <source>
        <dbReference type="PROSITE" id="PS50860"/>
    </source>
</evidence>
<dbReference type="Gene3D" id="3.30.980.10">
    <property type="entry name" value="Threonyl-trna Synthetase, Chain A, domain 2"/>
    <property type="match status" value="1"/>
</dbReference>
<dbReference type="Gene3D" id="2.40.30.130">
    <property type="match status" value="1"/>
</dbReference>
<dbReference type="InterPro" id="IPR051335">
    <property type="entry name" value="Alanyl-tRNA_Editing_Enzymes"/>
</dbReference>
<keyword evidence="6" id="KW-1185">Reference proteome</keyword>
<reference evidence="5 6" key="1">
    <citation type="journal article" date="2015" name="BMC Genomics">
        <title>The genome of the truffle-parasite Tolypocladium ophioglossoides and the evolution of antifungal peptaibiotics.</title>
        <authorList>
            <person name="Quandt C.A."/>
            <person name="Bushley K.E."/>
            <person name="Spatafora J.W."/>
        </authorList>
    </citation>
    <scope>NUCLEOTIDE SEQUENCE [LARGE SCALE GENOMIC DNA]</scope>
    <source>
        <strain evidence="5 6">CBS 100239</strain>
    </source>
</reference>
<organism evidence="5 6">
    <name type="scientific">Tolypocladium ophioglossoides (strain CBS 100239)</name>
    <name type="common">Snaketongue truffleclub</name>
    <name type="synonym">Elaphocordyceps ophioglossoides</name>
    <dbReference type="NCBI Taxonomy" id="1163406"/>
    <lineage>
        <taxon>Eukaryota</taxon>
        <taxon>Fungi</taxon>
        <taxon>Dikarya</taxon>
        <taxon>Ascomycota</taxon>
        <taxon>Pezizomycotina</taxon>
        <taxon>Sordariomycetes</taxon>
        <taxon>Hypocreomycetidae</taxon>
        <taxon>Hypocreales</taxon>
        <taxon>Ophiocordycipitaceae</taxon>
        <taxon>Tolypocladium</taxon>
    </lineage>
</organism>
<dbReference type="GO" id="GO:0005524">
    <property type="term" value="F:ATP binding"/>
    <property type="evidence" value="ECO:0007669"/>
    <property type="project" value="InterPro"/>
</dbReference>
<name>A0A0L0NDP3_TOLOC</name>
<evidence type="ECO:0000313" key="5">
    <source>
        <dbReference type="EMBL" id="KND91865.1"/>
    </source>
</evidence>
<dbReference type="STRING" id="1163406.A0A0L0NDP3"/>
<dbReference type="PROSITE" id="PS50860">
    <property type="entry name" value="AA_TRNA_LIGASE_II_ALA"/>
    <property type="match status" value="1"/>
</dbReference>
<proteinExistence type="inferred from homology"/>
<dbReference type="PANTHER" id="PTHR43462">
    <property type="entry name" value="ALANYL-TRNA EDITING PROTEIN"/>
    <property type="match status" value="1"/>
</dbReference>
<comment type="subcellular location">
    <subcellularLocation>
        <location evidence="2">Cytoplasm</location>
    </subcellularLocation>
</comment>
<dbReference type="GO" id="GO:0005737">
    <property type="term" value="C:cytoplasm"/>
    <property type="evidence" value="ECO:0007669"/>
    <property type="project" value="UniProtKB-SubCell"/>
</dbReference>
<dbReference type="InterPro" id="IPR018165">
    <property type="entry name" value="Ala-tRNA-synth_IIc_core"/>
</dbReference>
<comment type="similarity">
    <text evidence="3">Belongs to the class-II aminoacyl-tRNA synthetase family. Alax-L subfamily.</text>
</comment>
<comment type="caution">
    <text evidence="5">The sequence shown here is derived from an EMBL/GenBank/DDBJ whole genome shotgun (WGS) entry which is preliminary data.</text>
</comment>
<evidence type="ECO:0000256" key="3">
    <source>
        <dbReference type="ARBA" id="ARBA00008429"/>
    </source>
</evidence>
<dbReference type="InterPro" id="IPR012947">
    <property type="entry name" value="tRNA_SAD"/>
</dbReference>
<dbReference type="FunFam" id="3.30.980.10:FF:000008">
    <property type="entry name" value="Similar to alanyl-tRNA synthetase"/>
    <property type="match status" value="1"/>
</dbReference>
<dbReference type="Proteomes" id="UP000036947">
    <property type="component" value="Unassembled WGS sequence"/>
</dbReference>
<sequence length="399" mass="43813">MNQQSGARAGQIQAKTFMQGLSKRVLDHQRPESTIRAKVGVGNRSTWKRSPPKERNLTTIRVKDEQRLHNGAVAPHHALTWTDGPPPRTSENQNSLNSAAADITRKKQQAIAQDAMTAATRTHLAFQYDAKSLSLQTTIQSVRPFAALEEANQCLFKQATQDDHVVVTKETIFHPQGGGQPSDEGTMTAVGADASGAERAPVFQVKAARMDAVHDGQVLHLGRFASPADGAAIRPGDAVEQAVDAEKRLLYSRLHTAGHVLGSAVRSLLEDQIPGFDELKASHFPDSAACEFRGSIEGRWKEPIQTRVDEYVSRAMPVDIDFWTEDDFRREGLERLIPDRRLLPPGEDRFRVVRIVGAEVYPCGGTHVDTTDLCGSTVVKKISRGKGISRVSYTVSDRV</sequence>
<dbReference type="InterPro" id="IPR009000">
    <property type="entry name" value="Transl_B-barrel_sf"/>
</dbReference>
<evidence type="ECO:0000256" key="1">
    <source>
        <dbReference type="ARBA" id="ARBA00001947"/>
    </source>
</evidence>
<dbReference type="Pfam" id="PF07973">
    <property type="entry name" value="tRNA_SAD"/>
    <property type="match status" value="1"/>
</dbReference>
<dbReference type="GO" id="GO:0004813">
    <property type="term" value="F:alanine-tRNA ligase activity"/>
    <property type="evidence" value="ECO:0007669"/>
    <property type="project" value="InterPro"/>
</dbReference>
<dbReference type="OrthoDB" id="288942at2759"/>
<dbReference type="InterPro" id="IPR018163">
    <property type="entry name" value="Thr/Ala-tRNA-synth_IIc_edit"/>
</dbReference>
<dbReference type="GO" id="GO:0003676">
    <property type="term" value="F:nucleic acid binding"/>
    <property type="evidence" value="ECO:0007669"/>
    <property type="project" value="InterPro"/>
</dbReference>
<evidence type="ECO:0000313" key="6">
    <source>
        <dbReference type="Proteomes" id="UP000036947"/>
    </source>
</evidence>
<gene>
    <name evidence="5" type="ORF">TOPH_03262</name>
</gene>
<dbReference type="SUPFAM" id="SSF50447">
    <property type="entry name" value="Translation proteins"/>
    <property type="match status" value="1"/>
</dbReference>
<dbReference type="EMBL" id="LFRF01000007">
    <property type="protein sequence ID" value="KND91865.1"/>
    <property type="molecule type" value="Genomic_DNA"/>
</dbReference>
<feature type="domain" description="Alanyl-transfer RNA synthetases family profile" evidence="4">
    <location>
        <begin position="122"/>
        <end position="399"/>
    </location>
</feature>
<dbReference type="AlphaFoldDB" id="A0A0L0NDP3"/>
<comment type="cofactor">
    <cofactor evidence="1">
        <name>Zn(2+)</name>
        <dbReference type="ChEBI" id="CHEBI:29105"/>
    </cofactor>
</comment>
<dbReference type="SUPFAM" id="SSF55186">
    <property type="entry name" value="ThrRS/AlaRS common domain"/>
    <property type="match status" value="1"/>
</dbReference>